<dbReference type="Pfam" id="PF11367">
    <property type="entry name" value="Tail_completion_gp17"/>
    <property type="match status" value="1"/>
</dbReference>
<sequence length="101" mass="10510">MPAGDKPATFVVLGPEQVRDRSDSTGQGAEHRLTISVHSTAAGFQEAKKAAAAVAAALVDAPLVLSVGQLVGIGFLTAKAERTENGAARRIDLVFRARVEE</sequence>
<dbReference type="Gene3D" id="3.30.2000.30">
    <property type="match status" value="1"/>
</dbReference>
<reference evidence="1" key="2">
    <citation type="submission" date="2023-06" db="EMBL/GenBank/DDBJ databases">
        <authorList>
            <person name="Sun Q."/>
            <person name="Zhou Y."/>
        </authorList>
    </citation>
    <scope>NUCLEOTIDE SEQUENCE</scope>
    <source>
        <strain evidence="1">CGMCC 1.10859</strain>
    </source>
</reference>
<evidence type="ECO:0008006" key="3">
    <source>
        <dbReference type="Google" id="ProtNLM"/>
    </source>
</evidence>
<dbReference type="Proteomes" id="UP000634647">
    <property type="component" value="Unassembled WGS sequence"/>
</dbReference>
<organism evidence="1 2">
    <name type="scientific">Allgaiera indica</name>
    <dbReference type="NCBI Taxonomy" id="765699"/>
    <lineage>
        <taxon>Bacteria</taxon>
        <taxon>Pseudomonadati</taxon>
        <taxon>Pseudomonadota</taxon>
        <taxon>Alphaproteobacteria</taxon>
        <taxon>Rhodobacterales</taxon>
        <taxon>Paracoccaceae</taxon>
        <taxon>Allgaiera</taxon>
    </lineage>
</organism>
<gene>
    <name evidence="1" type="ORF">GCM10008024_11300</name>
</gene>
<evidence type="ECO:0000313" key="1">
    <source>
        <dbReference type="EMBL" id="GHE00309.1"/>
    </source>
</evidence>
<dbReference type="InterPro" id="IPR021508">
    <property type="entry name" value="Gp17-like"/>
</dbReference>
<dbReference type="AlphaFoldDB" id="A0AAN4UQQ0"/>
<evidence type="ECO:0000313" key="2">
    <source>
        <dbReference type="Proteomes" id="UP000634647"/>
    </source>
</evidence>
<comment type="caution">
    <text evidence="1">The sequence shown here is derived from an EMBL/GenBank/DDBJ whole genome shotgun (WGS) entry which is preliminary data.</text>
</comment>
<dbReference type="EMBL" id="BNAB01000004">
    <property type="protein sequence ID" value="GHE00309.1"/>
    <property type="molecule type" value="Genomic_DNA"/>
</dbReference>
<protein>
    <recommendedName>
        <fullName evidence="3">DUF3168 domain-containing protein</fullName>
    </recommendedName>
</protein>
<accession>A0AAN4UQQ0</accession>
<name>A0AAN4UQQ0_9RHOB</name>
<proteinExistence type="predicted"/>
<reference evidence="1" key="1">
    <citation type="journal article" date="2014" name="Int. J. Syst. Evol. Microbiol.">
        <title>Complete genome sequence of Corynebacterium casei LMG S-19264T (=DSM 44701T), isolated from a smear-ripened cheese.</title>
        <authorList>
            <consortium name="US DOE Joint Genome Institute (JGI-PGF)"/>
            <person name="Walter F."/>
            <person name="Albersmeier A."/>
            <person name="Kalinowski J."/>
            <person name="Ruckert C."/>
        </authorList>
    </citation>
    <scope>NUCLEOTIDE SEQUENCE</scope>
    <source>
        <strain evidence="1">CGMCC 1.10859</strain>
    </source>
</reference>
<dbReference type="InterPro" id="IPR053745">
    <property type="entry name" value="Viral_Tail_Comp_sf"/>
</dbReference>